<name>A0A940IES8_9BACT</name>
<evidence type="ECO:0000256" key="6">
    <source>
        <dbReference type="ARBA" id="ARBA00023012"/>
    </source>
</evidence>
<evidence type="ECO:0000256" key="3">
    <source>
        <dbReference type="ARBA" id="ARBA00022553"/>
    </source>
</evidence>
<dbReference type="PANTHER" id="PTHR45453">
    <property type="entry name" value="PHOSPHATE REGULON SENSOR PROTEIN PHOR"/>
    <property type="match status" value="1"/>
</dbReference>
<feature type="domain" description="Histidine kinase" evidence="8">
    <location>
        <begin position="203"/>
        <end position="420"/>
    </location>
</feature>
<keyword evidence="7" id="KW-0472">Membrane</keyword>
<dbReference type="InterPro" id="IPR036097">
    <property type="entry name" value="HisK_dim/P_sf"/>
</dbReference>
<dbReference type="InterPro" id="IPR005467">
    <property type="entry name" value="His_kinase_dom"/>
</dbReference>
<dbReference type="Pfam" id="PF02518">
    <property type="entry name" value="HATPase_c"/>
    <property type="match status" value="1"/>
</dbReference>
<dbReference type="CDD" id="cd00082">
    <property type="entry name" value="HisKA"/>
    <property type="match status" value="1"/>
</dbReference>
<dbReference type="GO" id="GO:0016036">
    <property type="term" value="P:cellular response to phosphate starvation"/>
    <property type="evidence" value="ECO:0007669"/>
    <property type="project" value="TreeGrafter"/>
</dbReference>
<dbReference type="AlphaFoldDB" id="A0A940IES8"/>
<keyword evidence="6" id="KW-0902">Two-component regulatory system</keyword>
<reference evidence="9" key="2">
    <citation type="journal article" date="2021" name="PeerJ">
        <title>Extensive microbial diversity within the chicken gut microbiome revealed by metagenomics and culture.</title>
        <authorList>
            <person name="Gilroy R."/>
            <person name="Ravi A."/>
            <person name="Getino M."/>
            <person name="Pursley I."/>
            <person name="Horton D.L."/>
            <person name="Alikhan N.F."/>
            <person name="Baker D."/>
            <person name="Gharbi K."/>
            <person name="Hall N."/>
            <person name="Watson M."/>
            <person name="Adriaenssens E.M."/>
            <person name="Foster-Nyarko E."/>
            <person name="Jarju S."/>
            <person name="Secka A."/>
            <person name="Antonio M."/>
            <person name="Oren A."/>
            <person name="Chaudhuri R.R."/>
            <person name="La Ragione R."/>
            <person name="Hildebrand F."/>
            <person name="Pallen M.J."/>
        </authorList>
    </citation>
    <scope>NUCLEOTIDE SEQUENCE</scope>
    <source>
        <strain evidence="9">3924</strain>
    </source>
</reference>
<dbReference type="Proteomes" id="UP000712007">
    <property type="component" value="Unassembled WGS sequence"/>
</dbReference>
<comment type="catalytic activity">
    <reaction evidence="1">
        <text>ATP + protein L-histidine = ADP + protein N-phospho-L-histidine.</text>
        <dbReference type="EC" id="2.7.13.3"/>
    </reaction>
</comment>
<dbReference type="InterPro" id="IPR050351">
    <property type="entry name" value="BphY/WalK/GraS-like"/>
</dbReference>
<dbReference type="GO" id="GO:0000155">
    <property type="term" value="F:phosphorelay sensor kinase activity"/>
    <property type="evidence" value="ECO:0007669"/>
    <property type="project" value="InterPro"/>
</dbReference>
<protein>
    <recommendedName>
        <fullName evidence="2">histidine kinase</fullName>
        <ecNumber evidence="2">2.7.13.3</ecNumber>
    </recommendedName>
</protein>
<dbReference type="FunFam" id="3.30.565.10:FF:000006">
    <property type="entry name" value="Sensor histidine kinase WalK"/>
    <property type="match status" value="1"/>
</dbReference>
<sequence>MMMRFNKKLFLAFAMVFVLVMGVILVFQYHREKEFLTEQTDRQLSVYNDLIYNYYHRHMRHGFGIADLMSLLPDTTLRVTVIDTLGNVIYDSSVDTCETMDNHLSRPEISLLQTHRAGKVIRESASLGRHYYYYAERFPDLYVRTAMPYDLSFFRSLKAHHYFLYFMALTIVAAMILLYIISRRFSISVQESENKMRRQLTQNISHELKTPLTGILGYLESIIDNPDMPLDKQRLFIARAHSQARRLHELLGDISTLNNLDDNRKMYTFEHCNVADIIAEVISDLRLPIEQKGFHVIQDYPAEIPLRGNRSLLYSIFRNMLDNALAYAGENITITIRMESSDAVHYRFSFTDNGCGIPEEHLPRIFERFYRVDKGRSRKLGGTGLGLSIVKNAVLLHHGTISARNTSPHGLQFLFTLRRF</sequence>
<keyword evidence="7" id="KW-1133">Transmembrane helix</keyword>
<dbReference type="SMART" id="SM00387">
    <property type="entry name" value="HATPase_c"/>
    <property type="match status" value="1"/>
</dbReference>
<keyword evidence="3" id="KW-0597">Phosphoprotein</keyword>
<dbReference type="SUPFAM" id="SSF47384">
    <property type="entry name" value="Homodimeric domain of signal transducing histidine kinase"/>
    <property type="match status" value="1"/>
</dbReference>
<gene>
    <name evidence="9" type="ORF">IAC51_04425</name>
</gene>
<comment type="caution">
    <text evidence="9">The sequence shown here is derived from an EMBL/GenBank/DDBJ whole genome shotgun (WGS) entry which is preliminary data.</text>
</comment>
<dbReference type="InterPro" id="IPR036890">
    <property type="entry name" value="HATPase_C_sf"/>
</dbReference>
<dbReference type="GO" id="GO:0004721">
    <property type="term" value="F:phosphoprotein phosphatase activity"/>
    <property type="evidence" value="ECO:0007669"/>
    <property type="project" value="TreeGrafter"/>
</dbReference>
<dbReference type="CDD" id="cd00075">
    <property type="entry name" value="HATPase"/>
    <property type="match status" value="1"/>
</dbReference>
<evidence type="ECO:0000256" key="4">
    <source>
        <dbReference type="ARBA" id="ARBA00022679"/>
    </source>
</evidence>
<dbReference type="PROSITE" id="PS50109">
    <property type="entry name" value="HIS_KIN"/>
    <property type="match status" value="1"/>
</dbReference>
<feature type="transmembrane region" description="Helical" evidence="7">
    <location>
        <begin position="162"/>
        <end position="181"/>
    </location>
</feature>
<dbReference type="InterPro" id="IPR003661">
    <property type="entry name" value="HisK_dim/P_dom"/>
</dbReference>
<evidence type="ECO:0000259" key="8">
    <source>
        <dbReference type="PROSITE" id="PS50109"/>
    </source>
</evidence>
<dbReference type="GO" id="GO:0005886">
    <property type="term" value="C:plasma membrane"/>
    <property type="evidence" value="ECO:0007669"/>
    <property type="project" value="TreeGrafter"/>
</dbReference>
<keyword evidence="5" id="KW-0418">Kinase</keyword>
<dbReference type="PRINTS" id="PR00344">
    <property type="entry name" value="BCTRLSENSOR"/>
</dbReference>
<evidence type="ECO:0000256" key="1">
    <source>
        <dbReference type="ARBA" id="ARBA00000085"/>
    </source>
</evidence>
<dbReference type="EMBL" id="JADIMV010000074">
    <property type="protein sequence ID" value="MBO8439877.1"/>
    <property type="molecule type" value="Genomic_DNA"/>
</dbReference>
<dbReference type="Pfam" id="PF00512">
    <property type="entry name" value="HisKA"/>
    <property type="match status" value="1"/>
</dbReference>
<evidence type="ECO:0000256" key="7">
    <source>
        <dbReference type="SAM" id="Phobius"/>
    </source>
</evidence>
<dbReference type="SUPFAM" id="SSF55874">
    <property type="entry name" value="ATPase domain of HSP90 chaperone/DNA topoisomerase II/histidine kinase"/>
    <property type="match status" value="1"/>
</dbReference>
<dbReference type="InterPro" id="IPR003594">
    <property type="entry name" value="HATPase_dom"/>
</dbReference>
<dbReference type="EC" id="2.7.13.3" evidence="2"/>
<proteinExistence type="predicted"/>
<dbReference type="Gene3D" id="1.10.287.130">
    <property type="match status" value="1"/>
</dbReference>
<dbReference type="InterPro" id="IPR004358">
    <property type="entry name" value="Sig_transdc_His_kin-like_C"/>
</dbReference>
<evidence type="ECO:0000313" key="9">
    <source>
        <dbReference type="EMBL" id="MBO8439877.1"/>
    </source>
</evidence>
<organism evidence="9 10">
    <name type="scientific">Candidatus Aphodosoma intestinipullorum</name>
    <dbReference type="NCBI Taxonomy" id="2840674"/>
    <lineage>
        <taxon>Bacteria</taxon>
        <taxon>Pseudomonadati</taxon>
        <taxon>Bacteroidota</taxon>
        <taxon>Bacteroidia</taxon>
        <taxon>Bacteroidales</taxon>
        <taxon>Candidatus Aphodosoma</taxon>
    </lineage>
</organism>
<keyword evidence="7" id="KW-0812">Transmembrane</keyword>
<dbReference type="PANTHER" id="PTHR45453:SF1">
    <property type="entry name" value="PHOSPHATE REGULON SENSOR PROTEIN PHOR"/>
    <property type="match status" value="1"/>
</dbReference>
<dbReference type="Gene3D" id="3.30.565.10">
    <property type="entry name" value="Histidine kinase-like ATPase, C-terminal domain"/>
    <property type="match status" value="1"/>
</dbReference>
<accession>A0A940IES8</accession>
<dbReference type="SMART" id="SM00388">
    <property type="entry name" value="HisKA"/>
    <property type="match status" value="1"/>
</dbReference>
<keyword evidence="4" id="KW-0808">Transferase</keyword>
<evidence type="ECO:0000256" key="2">
    <source>
        <dbReference type="ARBA" id="ARBA00012438"/>
    </source>
</evidence>
<reference evidence="9" key="1">
    <citation type="submission" date="2020-10" db="EMBL/GenBank/DDBJ databases">
        <authorList>
            <person name="Gilroy R."/>
        </authorList>
    </citation>
    <scope>NUCLEOTIDE SEQUENCE</scope>
    <source>
        <strain evidence="9">3924</strain>
    </source>
</reference>
<evidence type="ECO:0000313" key="10">
    <source>
        <dbReference type="Proteomes" id="UP000712007"/>
    </source>
</evidence>
<evidence type="ECO:0000256" key="5">
    <source>
        <dbReference type="ARBA" id="ARBA00022777"/>
    </source>
</evidence>